<gene>
    <name evidence="2" type="ORF">GCM10007977_057300</name>
</gene>
<evidence type="ECO:0000313" key="3">
    <source>
        <dbReference type="Proteomes" id="UP000642070"/>
    </source>
</evidence>
<evidence type="ECO:0000313" key="2">
    <source>
        <dbReference type="EMBL" id="GGM48266.1"/>
    </source>
</evidence>
<accession>A0A917U192</accession>
<evidence type="ECO:0000259" key="1">
    <source>
        <dbReference type="Pfam" id="PF19291"/>
    </source>
</evidence>
<feature type="domain" description="Trehalase-like N-terminal" evidence="1">
    <location>
        <begin position="2"/>
        <end position="55"/>
    </location>
</feature>
<keyword evidence="3" id="KW-1185">Reference proteome</keyword>
<dbReference type="InterPro" id="IPR045582">
    <property type="entry name" value="Trehalase-like_N"/>
</dbReference>
<proteinExistence type="predicted"/>
<protein>
    <recommendedName>
        <fullName evidence="1">Trehalase-like N-terminal domain-containing protein</fullName>
    </recommendedName>
</protein>
<reference evidence="2" key="1">
    <citation type="journal article" date="2014" name="Int. J. Syst. Evol. Microbiol.">
        <title>Complete genome sequence of Corynebacterium casei LMG S-19264T (=DSM 44701T), isolated from a smear-ripened cheese.</title>
        <authorList>
            <consortium name="US DOE Joint Genome Institute (JGI-PGF)"/>
            <person name="Walter F."/>
            <person name="Albersmeier A."/>
            <person name="Kalinowski J."/>
            <person name="Ruckert C."/>
        </authorList>
    </citation>
    <scope>NUCLEOTIDE SEQUENCE</scope>
    <source>
        <strain evidence="2">JCM 19831</strain>
    </source>
</reference>
<comment type="caution">
    <text evidence="2">The sequence shown here is derived from an EMBL/GenBank/DDBJ whole genome shotgun (WGS) entry which is preliminary data.</text>
</comment>
<dbReference type="Pfam" id="PF19291">
    <property type="entry name" value="TREH_N"/>
    <property type="match status" value="1"/>
</dbReference>
<organism evidence="2 3">
    <name type="scientific">Dactylosporangium sucinum</name>
    <dbReference type="NCBI Taxonomy" id="1424081"/>
    <lineage>
        <taxon>Bacteria</taxon>
        <taxon>Bacillati</taxon>
        <taxon>Actinomycetota</taxon>
        <taxon>Actinomycetes</taxon>
        <taxon>Micromonosporales</taxon>
        <taxon>Micromonosporaceae</taxon>
        <taxon>Dactylosporangium</taxon>
    </lineage>
</organism>
<dbReference type="Proteomes" id="UP000642070">
    <property type="component" value="Unassembled WGS sequence"/>
</dbReference>
<reference evidence="2" key="2">
    <citation type="submission" date="2020-09" db="EMBL/GenBank/DDBJ databases">
        <authorList>
            <person name="Sun Q."/>
            <person name="Ohkuma M."/>
        </authorList>
    </citation>
    <scope>NUCLEOTIDE SEQUENCE</scope>
    <source>
        <strain evidence="2">JCM 19831</strain>
    </source>
</reference>
<dbReference type="EMBL" id="BMPI01000030">
    <property type="protein sequence ID" value="GGM48266.1"/>
    <property type="molecule type" value="Genomic_DNA"/>
</dbReference>
<sequence>MALRIEDYGLLGDLQTAALVGRDGSIDWVCLPRFDAPGRFAALLGDERASHVGLVNAARHLSGTDPAGLDWSRVSAGHG</sequence>
<name>A0A917U192_9ACTN</name>
<dbReference type="AlphaFoldDB" id="A0A917U192"/>